<evidence type="ECO:0000313" key="2">
    <source>
        <dbReference type="EnsemblPlants" id="ORGLA02G0335400.1"/>
    </source>
</evidence>
<dbReference type="AlphaFoldDB" id="I1P5U8"/>
<evidence type="ECO:0000256" key="1">
    <source>
        <dbReference type="SAM" id="MobiDB-lite"/>
    </source>
</evidence>
<organism evidence="2 3">
    <name type="scientific">Oryza glaberrima</name>
    <name type="common">African rice</name>
    <dbReference type="NCBI Taxonomy" id="4538"/>
    <lineage>
        <taxon>Eukaryota</taxon>
        <taxon>Viridiplantae</taxon>
        <taxon>Streptophyta</taxon>
        <taxon>Embryophyta</taxon>
        <taxon>Tracheophyta</taxon>
        <taxon>Spermatophyta</taxon>
        <taxon>Magnoliopsida</taxon>
        <taxon>Liliopsida</taxon>
        <taxon>Poales</taxon>
        <taxon>Poaceae</taxon>
        <taxon>BOP clade</taxon>
        <taxon>Oryzoideae</taxon>
        <taxon>Oryzeae</taxon>
        <taxon>Oryzinae</taxon>
        <taxon>Oryza</taxon>
    </lineage>
</organism>
<dbReference type="HOGENOM" id="CLU_722379_0_0_1"/>
<dbReference type="OMA" id="VVRYVWP"/>
<dbReference type="Pfam" id="PF07893">
    <property type="entry name" value="DUF1668"/>
    <property type="match status" value="1"/>
</dbReference>
<sequence length="384" mass="42932">MEADEQQQRTSTRWKGRRKTLVLVVEEEKRMDCITTYLLFNINIKDMFTHDDEWTVLRPLPRPMAQMDTLRRLALEYLNFAVVASNTIVGVSNRKRTVLLDLECDATADVLSPGPELPEEIIGGTEGDWELPIDGRGVFVPELGLCPRLRCLCAFDLPTATAPPVVRYVWPETFSEELNAMGVRAGNPWQLGLPGTMGIQHDHRRVPTRFALLLIAVQLQRDDKEEFCLVSRKLRCYDLPANAKKCLPAAYLATVRLLVTVGAEGGEITVVPTKILLPPQPFFLPPPSQEKTRKSWGLKEKKNHQEKSRSKIVWAAARLVVVTDAAAVAGDTSRRREPAAAAKNPDLLPLLLAAAACTVGEEARRRWLAPRSPGNLPPDDRQRI</sequence>
<protein>
    <submittedName>
        <fullName evidence="2">Uncharacterized protein</fullName>
    </submittedName>
</protein>
<proteinExistence type="predicted"/>
<dbReference type="Gramene" id="ORGLA02G0335400.1">
    <property type="protein sequence ID" value="ORGLA02G0335400.1"/>
    <property type="gene ID" value="ORGLA02G0335400"/>
</dbReference>
<feature type="region of interest" description="Disordered" evidence="1">
    <location>
        <begin position="282"/>
        <end position="304"/>
    </location>
</feature>
<dbReference type="EnsemblPlants" id="ORGLA02G0335400.1">
    <property type="protein sequence ID" value="ORGLA02G0335400.1"/>
    <property type="gene ID" value="ORGLA02G0335400"/>
</dbReference>
<dbReference type="InterPro" id="IPR012871">
    <property type="entry name" value="DUF1668_ORYSA"/>
</dbReference>
<name>I1P5U8_ORYGL</name>
<reference evidence="2" key="1">
    <citation type="submission" date="2015-06" db="UniProtKB">
        <authorList>
            <consortium name="EnsemblPlants"/>
        </authorList>
    </citation>
    <scope>IDENTIFICATION</scope>
</reference>
<feature type="compositionally biased region" description="Basic and acidic residues" evidence="1">
    <location>
        <begin position="290"/>
        <end position="304"/>
    </location>
</feature>
<reference evidence="2 3" key="2">
    <citation type="submission" date="2018-04" db="EMBL/GenBank/DDBJ databases">
        <title>OglaRS2 (Oryza glaberrima Reference Sequence Version 2).</title>
        <authorList>
            <person name="Zhang J."/>
            <person name="Kudrna D."/>
            <person name="Lee S."/>
            <person name="Talag J."/>
            <person name="Rajasekar S."/>
            <person name="Wing R.A."/>
        </authorList>
    </citation>
    <scope>NUCLEOTIDE SEQUENCE [LARGE SCALE GENOMIC DNA]</scope>
    <source>
        <strain evidence="2 3">cv. IRGC 96717</strain>
    </source>
</reference>
<accession>I1P5U8</accession>
<keyword evidence="3" id="KW-1185">Reference proteome</keyword>
<evidence type="ECO:0000313" key="3">
    <source>
        <dbReference type="Proteomes" id="UP000007306"/>
    </source>
</evidence>
<dbReference type="Proteomes" id="UP000007306">
    <property type="component" value="Chromosome 2"/>
</dbReference>